<feature type="region of interest" description="Disordered" evidence="1">
    <location>
        <begin position="234"/>
        <end position="270"/>
    </location>
</feature>
<gene>
    <name evidence="2" type="ORF">BJ508DRAFT_302139</name>
</gene>
<dbReference type="Proteomes" id="UP000275078">
    <property type="component" value="Unassembled WGS sequence"/>
</dbReference>
<protein>
    <recommendedName>
        <fullName evidence="4">F-box domain-containing protein</fullName>
    </recommendedName>
</protein>
<proteinExistence type="predicted"/>
<dbReference type="InterPro" id="IPR036047">
    <property type="entry name" value="F-box-like_dom_sf"/>
</dbReference>
<dbReference type="SUPFAM" id="SSF81383">
    <property type="entry name" value="F-box domain"/>
    <property type="match status" value="1"/>
</dbReference>
<keyword evidence="3" id="KW-1185">Reference proteome</keyword>
<accession>A0A3N4IJA9</accession>
<feature type="region of interest" description="Disordered" evidence="1">
    <location>
        <begin position="164"/>
        <end position="186"/>
    </location>
</feature>
<dbReference type="AlphaFoldDB" id="A0A3N4IJA9"/>
<evidence type="ECO:0008006" key="4">
    <source>
        <dbReference type="Google" id="ProtNLM"/>
    </source>
</evidence>
<feature type="region of interest" description="Disordered" evidence="1">
    <location>
        <begin position="1"/>
        <end position="20"/>
    </location>
</feature>
<sequence>MPQKKSRSYPPARPSTSQSRYYRQLRAERQKSNHNCPILRLPNELLIDIILSAAIDNPHDFLALSTLSRRFHAIVSDEHIQARYVDSWFSRNQVGEVVEFILRYARQNPAWVGYSPDIHIPVPARYSGWTRYGIRLIDLTPDVGGLQYALPWSKARMRRHRARLEGTAQDMKRIPRGSKKTPKEGKRDLGRSWLLRRLRPEASTEEQRWRMEDVVLGFWLVKARELAWTTVTNNSSVNGRRNRPSPADPPSRVSRRHPSKGPGQKTKLGFRDTVAHRRREFFRYWGCQAEPEPGGTNLPYYYLPYFHSRYY</sequence>
<organism evidence="2 3">
    <name type="scientific">Ascobolus immersus RN42</name>
    <dbReference type="NCBI Taxonomy" id="1160509"/>
    <lineage>
        <taxon>Eukaryota</taxon>
        <taxon>Fungi</taxon>
        <taxon>Dikarya</taxon>
        <taxon>Ascomycota</taxon>
        <taxon>Pezizomycotina</taxon>
        <taxon>Pezizomycetes</taxon>
        <taxon>Pezizales</taxon>
        <taxon>Ascobolaceae</taxon>
        <taxon>Ascobolus</taxon>
    </lineage>
</organism>
<evidence type="ECO:0000313" key="2">
    <source>
        <dbReference type="EMBL" id="RPA86233.1"/>
    </source>
</evidence>
<evidence type="ECO:0000256" key="1">
    <source>
        <dbReference type="SAM" id="MobiDB-lite"/>
    </source>
</evidence>
<reference evidence="2 3" key="1">
    <citation type="journal article" date="2018" name="Nat. Ecol. Evol.">
        <title>Pezizomycetes genomes reveal the molecular basis of ectomycorrhizal truffle lifestyle.</title>
        <authorList>
            <person name="Murat C."/>
            <person name="Payen T."/>
            <person name="Noel B."/>
            <person name="Kuo A."/>
            <person name="Morin E."/>
            <person name="Chen J."/>
            <person name="Kohler A."/>
            <person name="Krizsan K."/>
            <person name="Balestrini R."/>
            <person name="Da Silva C."/>
            <person name="Montanini B."/>
            <person name="Hainaut M."/>
            <person name="Levati E."/>
            <person name="Barry K.W."/>
            <person name="Belfiori B."/>
            <person name="Cichocki N."/>
            <person name="Clum A."/>
            <person name="Dockter R.B."/>
            <person name="Fauchery L."/>
            <person name="Guy J."/>
            <person name="Iotti M."/>
            <person name="Le Tacon F."/>
            <person name="Lindquist E.A."/>
            <person name="Lipzen A."/>
            <person name="Malagnac F."/>
            <person name="Mello A."/>
            <person name="Molinier V."/>
            <person name="Miyauchi S."/>
            <person name="Poulain J."/>
            <person name="Riccioni C."/>
            <person name="Rubini A."/>
            <person name="Sitrit Y."/>
            <person name="Splivallo R."/>
            <person name="Traeger S."/>
            <person name="Wang M."/>
            <person name="Zifcakova L."/>
            <person name="Wipf D."/>
            <person name="Zambonelli A."/>
            <person name="Paolocci F."/>
            <person name="Nowrousian M."/>
            <person name="Ottonello S."/>
            <person name="Baldrian P."/>
            <person name="Spatafora J.W."/>
            <person name="Henrissat B."/>
            <person name="Nagy L.G."/>
            <person name="Aury J.M."/>
            <person name="Wincker P."/>
            <person name="Grigoriev I.V."/>
            <person name="Bonfante P."/>
            <person name="Martin F.M."/>
        </authorList>
    </citation>
    <scope>NUCLEOTIDE SEQUENCE [LARGE SCALE GENOMIC DNA]</scope>
    <source>
        <strain evidence="2 3">RN42</strain>
    </source>
</reference>
<evidence type="ECO:0000313" key="3">
    <source>
        <dbReference type="Proteomes" id="UP000275078"/>
    </source>
</evidence>
<name>A0A3N4IJA9_ASCIM</name>
<dbReference type="EMBL" id="ML119650">
    <property type="protein sequence ID" value="RPA86233.1"/>
    <property type="molecule type" value="Genomic_DNA"/>
</dbReference>